<name>A0A804IL60_MUSAM</name>
<evidence type="ECO:0000313" key="1">
    <source>
        <dbReference type="EMBL" id="CAG1841229.1"/>
    </source>
</evidence>
<evidence type="ECO:0000313" key="3">
    <source>
        <dbReference type="Proteomes" id="UP000012960"/>
    </source>
</evidence>
<keyword evidence="3" id="KW-1185">Reference proteome</keyword>
<evidence type="ECO:0000313" key="2">
    <source>
        <dbReference type="EnsemblPlants" id="Ma04_p04930.1"/>
    </source>
</evidence>
<reference evidence="2" key="2">
    <citation type="submission" date="2021-05" db="UniProtKB">
        <authorList>
            <consortium name="EnsemblPlants"/>
        </authorList>
    </citation>
    <scope>IDENTIFICATION</scope>
    <source>
        <strain evidence="2">subsp. malaccensis</strain>
    </source>
</reference>
<dbReference type="InParanoid" id="A0A804IL60"/>
<proteinExistence type="predicted"/>
<dbReference type="EnsemblPlants" id="Ma04_t04930.1">
    <property type="protein sequence ID" value="Ma04_p04930.1"/>
    <property type="gene ID" value="Ma04_g04930"/>
</dbReference>
<dbReference type="AlphaFoldDB" id="A0A804IL60"/>
<dbReference type="EMBL" id="HG996469">
    <property type="protein sequence ID" value="CAG1841229.1"/>
    <property type="molecule type" value="Genomic_DNA"/>
</dbReference>
<protein>
    <submittedName>
        <fullName evidence="1">(wild Malaysian banana) hypothetical protein</fullName>
    </submittedName>
</protein>
<accession>A0A804IL60</accession>
<dbReference type="Gramene" id="Ma04_t04930.1">
    <property type="protein sequence ID" value="Ma04_p04930.1"/>
    <property type="gene ID" value="Ma04_g04930"/>
</dbReference>
<sequence length="92" mass="11010">MAVCYFRKNFRRNKMIHRSYHHHPKPIRKLHVSESEALNKVFSAYVTSIKLGGVWHFDSQDMLVHNNILLLLLMSARDHKDHYLFWCLDMAT</sequence>
<organism evidence="2 3">
    <name type="scientific">Musa acuminata subsp. malaccensis</name>
    <name type="common">Wild banana</name>
    <name type="synonym">Musa malaccensis</name>
    <dbReference type="NCBI Taxonomy" id="214687"/>
    <lineage>
        <taxon>Eukaryota</taxon>
        <taxon>Viridiplantae</taxon>
        <taxon>Streptophyta</taxon>
        <taxon>Embryophyta</taxon>
        <taxon>Tracheophyta</taxon>
        <taxon>Spermatophyta</taxon>
        <taxon>Magnoliopsida</taxon>
        <taxon>Liliopsida</taxon>
        <taxon>Zingiberales</taxon>
        <taxon>Musaceae</taxon>
        <taxon>Musa</taxon>
    </lineage>
</organism>
<dbReference type="Proteomes" id="UP000012960">
    <property type="component" value="Unplaced"/>
</dbReference>
<gene>
    <name evidence="1" type="ORF">GSMUA_110240.1</name>
</gene>
<reference evidence="1" key="1">
    <citation type="submission" date="2021-03" db="EMBL/GenBank/DDBJ databases">
        <authorList>
            <consortium name="Genoscope - CEA"/>
            <person name="William W."/>
        </authorList>
    </citation>
    <scope>NUCLEOTIDE SEQUENCE</scope>
    <source>
        <strain evidence="1">Doubled-haploid Pahang</strain>
    </source>
</reference>